<dbReference type="AlphaFoldDB" id="B8GRK5"/>
<feature type="modified residue" description="4-aspartylphosphate" evidence="3">
    <location>
        <position position="91"/>
    </location>
</feature>
<organism evidence="7 8">
    <name type="scientific">Thioalkalivibrio sulfidiphilus (strain HL-EbGR7)</name>
    <dbReference type="NCBI Taxonomy" id="396588"/>
    <lineage>
        <taxon>Bacteria</taxon>
        <taxon>Pseudomonadati</taxon>
        <taxon>Pseudomonadota</taxon>
        <taxon>Gammaproteobacteria</taxon>
        <taxon>Chromatiales</taxon>
        <taxon>Ectothiorhodospiraceae</taxon>
        <taxon>Thioalkalivibrio</taxon>
    </lineage>
</organism>
<dbReference type="InterPro" id="IPR008207">
    <property type="entry name" value="Sig_transdc_His_kin_Hpt_dom"/>
</dbReference>
<dbReference type="STRING" id="396588.Tgr7_1475"/>
<feature type="domain" description="Response regulatory" evidence="5">
    <location>
        <begin position="40"/>
        <end position="158"/>
    </location>
</feature>
<dbReference type="OrthoDB" id="5593303at2"/>
<feature type="domain" description="HPt" evidence="6">
    <location>
        <begin position="193"/>
        <end position="287"/>
    </location>
</feature>
<dbReference type="SUPFAM" id="SSF52172">
    <property type="entry name" value="CheY-like"/>
    <property type="match status" value="1"/>
</dbReference>
<dbReference type="Gene3D" id="3.40.50.2300">
    <property type="match status" value="1"/>
</dbReference>
<dbReference type="InterPro" id="IPR011006">
    <property type="entry name" value="CheY-like_superfamily"/>
</dbReference>
<gene>
    <name evidence="7" type="ordered locus">Tgr7_1475</name>
</gene>
<dbReference type="HOGENOM" id="CLU_927306_0_0_6"/>
<evidence type="ECO:0000313" key="8">
    <source>
        <dbReference type="Proteomes" id="UP000002383"/>
    </source>
</evidence>
<dbReference type="GO" id="GO:0000160">
    <property type="term" value="P:phosphorelay signal transduction system"/>
    <property type="evidence" value="ECO:0007669"/>
    <property type="project" value="UniProtKB-KW"/>
</dbReference>
<evidence type="ECO:0000313" key="7">
    <source>
        <dbReference type="EMBL" id="ACL72559.1"/>
    </source>
</evidence>
<keyword evidence="1" id="KW-0902">Two-component regulatory system</keyword>
<dbReference type="Pfam" id="PF01627">
    <property type="entry name" value="Hpt"/>
    <property type="match status" value="1"/>
</dbReference>
<dbReference type="GO" id="GO:0004672">
    <property type="term" value="F:protein kinase activity"/>
    <property type="evidence" value="ECO:0007669"/>
    <property type="project" value="UniProtKB-ARBA"/>
</dbReference>
<dbReference type="InterPro" id="IPR036641">
    <property type="entry name" value="HPT_dom_sf"/>
</dbReference>
<evidence type="ECO:0000259" key="6">
    <source>
        <dbReference type="PROSITE" id="PS50894"/>
    </source>
</evidence>
<protein>
    <submittedName>
        <fullName evidence="7">Response regulator receiver protein</fullName>
    </submittedName>
</protein>
<dbReference type="SUPFAM" id="SSF47226">
    <property type="entry name" value="Histidine-containing phosphotransfer domain, HPT domain"/>
    <property type="match status" value="1"/>
</dbReference>
<dbReference type="PROSITE" id="PS50110">
    <property type="entry name" value="RESPONSE_REGULATORY"/>
    <property type="match status" value="1"/>
</dbReference>
<proteinExistence type="predicted"/>
<dbReference type="Gene3D" id="1.20.120.160">
    <property type="entry name" value="HPT domain"/>
    <property type="match status" value="1"/>
</dbReference>
<evidence type="ECO:0000256" key="2">
    <source>
        <dbReference type="PROSITE-ProRule" id="PRU00110"/>
    </source>
</evidence>
<name>B8GRK5_THISH</name>
<keyword evidence="3" id="KW-0597">Phosphoprotein</keyword>
<evidence type="ECO:0000256" key="1">
    <source>
        <dbReference type="ARBA" id="ARBA00023012"/>
    </source>
</evidence>
<evidence type="ECO:0000256" key="4">
    <source>
        <dbReference type="SAM" id="MobiDB-lite"/>
    </source>
</evidence>
<accession>B8GRK5</accession>
<dbReference type="RefSeq" id="WP_012638042.1">
    <property type="nucleotide sequence ID" value="NC_011901.1"/>
</dbReference>
<dbReference type="InterPro" id="IPR001789">
    <property type="entry name" value="Sig_transdc_resp-reg_receiver"/>
</dbReference>
<evidence type="ECO:0000256" key="3">
    <source>
        <dbReference type="PROSITE-ProRule" id="PRU00169"/>
    </source>
</evidence>
<dbReference type="KEGG" id="tgr:Tgr7_1475"/>
<dbReference type="Proteomes" id="UP000002383">
    <property type="component" value="Chromosome"/>
</dbReference>
<keyword evidence="8" id="KW-1185">Reference proteome</keyword>
<sequence>MEVPSQPLMKPEQVPAPGSSRPADALRPRLRAVPASTQPVVLVAQHNRISQRLLVSLLSRRGYDPCLSMGPHQAFEMIQRHPGRFVMAILDLRDPLAGELDELRACKIRMGEACPPLIVLGNNPSSDARAACRDAGADFYLTDGLRDGLLSRAVDFIAHSRLPMGFRLPQSSEPAPSLLDDATVERLLSMGEGGGFLEEVFRDLRDDVREHLWVMDRALKRQDYALWRSGLHALKGAALSAGAALLTELCIEGEALCQQALQAGLCLGHLARIRRAWEETQTALQQIIEDARAQRVSGAG</sequence>
<feature type="modified residue" description="Phosphohistidine" evidence="2">
    <location>
        <position position="232"/>
    </location>
</feature>
<feature type="region of interest" description="Disordered" evidence="4">
    <location>
        <begin position="1"/>
        <end position="24"/>
    </location>
</feature>
<reference evidence="7 8" key="1">
    <citation type="journal article" date="2011" name="Stand. Genomic Sci.">
        <title>Complete genome sequence of 'Thioalkalivibrio sulfidophilus' HL-EbGr7.</title>
        <authorList>
            <person name="Muyzer G."/>
            <person name="Sorokin D.Y."/>
            <person name="Mavromatis K."/>
            <person name="Lapidus A."/>
            <person name="Clum A."/>
            <person name="Ivanova N."/>
            <person name="Pati A."/>
            <person name="d'Haeseleer P."/>
            <person name="Woyke T."/>
            <person name="Kyrpides N.C."/>
        </authorList>
    </citation>
    <scope>NUCLEOTIDE SEQUENCE [LARGE SCALE GENOMIC DNA]</scope>
    <source>
        <strain evidence="7 8">HL-EbGR7</strain>
    </source>
</reference>
<dbReference type="PROSITE" id="PS50894">
    <property type="entry name" value="HPT"/>
    <property type="match status" value="1"/>
</dbReference>
<evidence type="ECO:0000259" key="5">
    <source>
        <dbReference type="PROSITE" id="PS50110"/>
    </source>
</evidence>
<dbReference type="EMBL" id="CP001339">
    <property type="protein sequence ID" value="ACL72559.1"/>
    <property type="molecule type" value="Genomic_DNA"/>
</dbReference>